<dbReference type="GO" id="GO:0005739">
    <property type="term" value="C:mitochondrion"/>
    <property type="evidence" value="ECO:0000318"/>
    <property type="project" value="GO_Central"/>
</dbReference>
<feature type="compositionally biased region" description="Basic and acidic residues" evidence="1">
    <location>
        <begin position="123"/>
        <end position="134"/>
    </location>
</feature>
<feature type="region of interest" description="Disordered" evidence="1">
    <location>
        <begin position="110"/>
        <end position="151"/>
    </location>
</feature>
<dbReference type="OrthoDB" id="5562606at2759"/>
<dbReference type="FunCoup" id="A0A7M7RBQ6">
    <property type="interactions" value="794"/>
</dbReference>
<dbReference type="InParanoid" id="A0A7M7RBQ6"/>
<reference evidence="3" key="1">
    <citation type="submission" date="2015-02" db="EMBL/GenBank/DDBJ databases">
        <title>Genome sequencing for Strongylocentrotus purpuratus.</title>
        <authorList>
            <person name="Murali S."/>
            <person name="Liu Y."/>
            <person name="Vee V."/>
            <person name="English A."/>
            <person name="Wang M."/>
            <person name="Skinner E."/>
            <person name="Han Y."/>
            <person name="Muzny D.M."/>
            <person name="Worley K.C."/>
            <person name="Gibbs R.A."/>
        </authorList>
    </citation>
    <scope>NUCLEOTIDE SEQUENCE</scope>
</reference>
<sequence>MSRFDDIFDSFFGRSGFRRGVNRDNTFDEEGDQTPFHGFFPSSPGSRFYSEQPHDMDDDDNYEGPPGRQGPFPGGGAIFSFNNEMNDFFKLFDDMFKSFGIADFPPLDVPRISPSSPAQPEAKAPRDEMLKEPDSTNSPEPGTATPKTVLKEPLSWFEELRKGKSILSVPPDENVSLSPSEKKDSDLDDVVRQGEMERMFGGGSPRQPSSDQRQSSYSRSISIQTIRRPDGTSETRRTERDGQGNVTTTVTTGPDDKPSPGSTEPRRMEPWGMHPWRPGQHWPFTRRCPGHDRLEGERDRTDDVPHVWRPGMSWPGSRRYPGPGRQEGDENDDSMYKKFFGSWFKP</sequence>
<dbReference type="Proteomes" id="UP000007110">
    <property type="component" value="Unassembled WGS sequence"/>
</dbReference>
<evidence type="ECO:0008006" key="4">
    <source>
        <dbReference type="Google" id="ProtNLM"/>
    </source>
</evidence>
<feature type="compositionally biased region" description="Basic and acidic residues" evidence="1">
    <location>
        <begin position="180"/>
        <end position="198"/>
    </location>
</feature>
<dbReference type="GO" id="GO:0043066">
    <property type="term" value="P:negative regulation of apoptotic process"/>
    <property type="evidence" value="ECO:0000318"/>
    <property type="project" value="GO_Central"/>
</dbReference>
<dbReference type="GO" id="GO:0030833">
    <property type="term" value="P:regulation of actin filament polymerization"/>
    <property type="evidence" value="ECO:0000318"/>
    <property type="project" value="GO_Central"/>
</dbReference>
<protein>
    <recommendedName>
        <fullName evidence="4">HCLS1-associated protein X-1</fullName>
    </recommendedName>
</protein>
<dbReference type="GO" id="GO:0016529">
    <property type="term" value="C:sarcoplasmic reticulum"/>
    <property type="evidence" value="ECO:0000318"/>
    <property type="project" value="GO_Central"/>
</dbReference>
<dbReference type="GeneID" id="576398"/>
<dbReference type="InterPro" id="IPR017248">
    <property type="entry name" value="HAX-1"/>
</dbReference>
<dbReference type="PANTHER" id="PTHR14938:SF2">
    <property type="entry name" value="HCLS1-ASSOCIATED PROTEIN X-1"/>
    <property type="match status" value="1"/>
</dbReference>
<name>A0A7M7RBQ6_STRPU</name>
<feature type="compositionally biased region" description="Basic and acidic residues" evidence="1">
    <location>
        <begin position="289"/>
        <end position="306"/>
    </location>
</feature>
<dbReference type="GO" id="GO:0016324">
    <property type="term" value="C:apical plasma membrane"/>
    <property type="evidence" value="ECO:0000318"/>
    <property type="project" value="GO_Central"/>
</dbReference>
<keyword evidence="3" id="KW-1185">Reference proteome</keyword>
<feature type="region of interest" description="Disordered" evidence="1">
    <location>
        <begin position="163"/>
        <end position="336"/>
    </location>
</feature>
<proteinExistence type="predicted"/>
<dbReference type="AlphaFoldDB" id="A0A7M7RBQ6"/>
<accession>A0A7M7RBQ6</accession>
<dbReference type="KEGG" id="spu:576398"/>
<dbReference type="GO" id="GO:0015629">
    <property type="term" value="C:actin cytoskeleton"/>
    <property type="evidence" value="ECO:0000318"/>
    <property type="project" value="GO_Central"/>
</dbReference>
<dbReference type="OMA" id="SKFNDIW"/>
<evidence type="ECO:0000313" key="3">
    <source>
        <dbReference type="Proteomes" id="UP000007110"/>
    </source>
</evidence>
<evidence type="ECO:0000256" key="1">
    <source>
        <dbReference type="SAM" id="MobiDB-lite"/>
    </source>
</evidence>
<dbReference type="PANTHER" id="PTHR14938">
    <property type="entry name" value="HCLS1-ASSOCIATED PROTEIN X-1"/>
    <property type="match status" value="1"/>
</dbReference>
<dbReference type="GO" id="GO:0030136">
    <property type="term" value="C:clathrin-coated vesicle"/>
    <property type="evidence" value="ECO:0000318"/>
    <property type="project" value="GO_Central"/>
</dbReference>
<evidence type="ECO:0000313" key="2">
    <source>
        <dbReference type="EnsemblMetazoa" id="XP_781806"/>
    </source>
</evidence>
<organism evidence="2 3">
    <name type="scientific">Strongylocentrotus purpuratus</name>
    <name type="common">Purple sea urchin</name>
    <dbReference type="NCBI Taxonomy" id="7668"/>
    <lineage>
        <taxon>Eukaryota</taxon>
        <taxon>Metazoa</taxon>
        <taxon>Echinodermata</taxon>
        <taxon>Eleutherozoa</taxon>
        <taxon>Echinozoa</taxon>
        <taxon>Echinoidea</taxon>
        <taxon>Euechinoidea</taxon>
        <taxon>Echinacea</taxon>
        <taxon>Camarodonta</taxon>
        <taxon>Echinidea</taxon>
        <taxon>Strongylocentrotidae</taxon>
        <taxon>Strongylocentrotus</taxon>
    </lineage>
</organism>
<feature type="region of interest" description="Disordered" evidence="1">
    <location>
        <begin position="19"/>
        <end position="77"/>
    </location>
</feature>
<reference evidence="2" key="2">
    <citation type="submission" date="2021-01" db="UniProtKB">
        <authorList>
            <consortium name="EnsemblMetazoa"/>
        </authorList>
    </citation>
    <scope>IDENTIFICATION</scope>
</reference>
<feature type="compositionally biased region" description="Basic and acidic residues" evidence="1">
    <location>
        <begin position="227"/>
        <end position="242"/>
    </location>
</feature>
<dbReference type="EnsemblMetazoa" id="XM_776713">
    <property type="protein sequence ID" value="XP_781806"/>
    <property type="gene ID" value="LOC576398"/>
</dbReference>
<dbReference type="RefSeq" id="XP_781806.1">
    <property type="nucleotide sequence ID" value="XM_776713.5"/>
</dbReference>
<feature type="compositionally biased region" description="Low complexity" evidence="1">
    <location>
        <begin position="205"/>
        <end position="226"/>
    </location>
</feature>
<feature type="compositionally biased region" description="Basic and acidic residues" evidence="1">
    <location>
        <begin position="254"/>
        <end position="269"/>
    </location>
</feature>